<evidence type="ECO:0000256" key="1">
    <source>
        <dbReference type="ARBA" id="ARBA00004141"/>
    </source>
</evidence>
<evidence type="ECO:0000313" key="8">
    <source>
        <dbReference type="EMBL" id="SFV28948.1"/>
    </source>
</evidence>
<dbReference type="EMBL" id="FPCH01000001">
    <property type="protein sequence ID" value="SFV28948.1"/>
    <property type="molecule type" value="Genomic_DNA"/>
</dbReference>
<dbReference type="InterPro" id="IPR036837">
    <property type="entry name" value="Cation_efflux_CTD_sf"/>
</dbReference>
<dbReference type="SUPFAM" id="SSF160240">
    <property type="entry name" value="Cation efflux protein cytoplasmic domain-like"/>
    <property type="match status" value="1"/>
</dbReference>
<keyword evidence="2" id="KW-0813">Transport</keyword>
<feature type="transmembrane region" description="Helical" evidence="6">
    <location>
        <begin position="109"/>
        <end position="131"/>
    </location>
</feature>
<name>A0A1I7N2V3_9HYPH</name>
<comment type="subcellular location">
    <subcellularLocation>
        <location evidence="1">Membrane</location>
        <topology evidence="1">Multi-pass membrane protein</topology>
    </subcellularLocation>
</comment>
<keyword evidence="9" id="KW-1185">Reference proteome</keyword>
<dbReference type="GO" id="GO:0006829">
    <property type="term" value="P:zinc ion transport"/>
    <property type="evidence" value="ECO:0007669"/>
    <property type="project" value="InterPro"/>
</dbReference>
<dbReference type="NCBIfam" id="TIGR01297">
    <property type="entry name" value="CDF"/>
    <property type="match status" value="1"/>
</dbReference>
<keyword evidence="4 6" id="KW-1133">Transmembrane helix</keyword>
<feature type="transmembrane region" description="Helical" evidence="6">
    <location>
        <begin position="191"/>
        <end position="211"/>
    </location>
</feature>
<keyword evidence="5 6" id="KW-0472">Membrane</keyword>
<evidence type="ECO:0000259" key="7">
    <source>
        <dbReference type="Pfam" id="PF01545"/>
    </source>
</evidence>
<dbReference type="SUPFAM" id="SSF161111">
    <property type="entry name" value="Cation efflux protein transmembrane domain-like"/>
    <property type="match status" value="1"/>
</dbReference>
<proteinExistence type="predicted"/>
<sequence>MEAGESKGVIFVAFACNLGIAIAKFLAAAWTQSSAMLSEAIHSVVDTSNQLLLLLGINRAKLPPDAQHPFGHGKEIYFWSFIVAMVLFSLGAVVAIYEGVDKVLHPHPLQNVFILYAVLVVAMLLEGYSTVKAVGEFNKRRRSSGQGFIIALRASKDPTLFAIVLEDLAAMIGLTIALLGTFAAHLGGYDWADGVASILIGCVLACVAIFMSSEIRSLIVGEAASRPVQTGIREIIETETGSGKPIRKINEIRTMHLAPQDILVTASVDFDDWVSARTVEDVTARLQKAIKSRYPEVHNLYIEVQSEQTFAASRNASHVQVVGSAAH</sequence>
<dbReference type="InterPro" id="IPR002524">
    <property type="entry name" value="Cation_efflux"/>
</dbReference>
<dbReference type="Gene3D" id="3.30.70.1350">
    <property type="entry name" value="Cation efflux protein, cytoplasmic domain"/>
    <property type="match status" value="1"/>
</dbReference>
<dbReference type="InterPro" id="IPR040177">
    <property type="entry name" value="SLC30A9"/>
</dbReference>
<dbReference type="GO" id="GO:0008324">
    <property type="term" value="F:monoatomic cation transmembrane transporter activity"/>
    <property type="evidence" value="ECO:0007669"/>
    <property type="project" value="InterPro"/>
</dbReference>
<evidence type="ECO:0000256" key="6">
    <source>
        <dbReference type="SAM" id="Phobius"/>
    </source>
</evidence>
<evidence type="ECO:0000313" key="9">
    <source>
        <dbReference type="Proteomes" id="UP000199423"/>
    </source>
</evidence>
<protein>
    <submittedName>
        <fullName evidence="8">Cation diffusion facilitator family transporter</fullName>
    </submittedName>
</protein>
<dbReference type="Pfam" id="PF01545">
    <property type="entry name" value="Cation_efflux"/>
    <property type="match status" value="1"/>
</dbReference>
<dbReference type="GO" id="GO:0016020">
    <property type="term" value="C:membrane"/>
    <property type="evidence" value="ECO:0007669"/>
    <property type="project" value="UniProtKB-SubCell"/>
</dbReference>
<feature type="transmembrane region" description="Helical" evidence="6">
    <location>
        <begin position="160"/>
        <end position="185"/>
    </location>
</feature>
<feature type="domain" description="Cation efflux protein transmembrane" evidence="7">
    <location>
        <begin position="10"/>
        <end position="215"/>
    </location>
</feature>
<dbReference type="InterPro" id="IPR027469">
    <property type="entry name" value="Cation_efflux_TMD_sf"/>
</dbReference>
<feature type="transmembrane region" description="Helical" evidence="6">
    <location>
        <begin position="76"/>
        <end position="97"/>
    </location>
</feature>
<keyword evidence="3 6" id="KW-0812">Transmembrane</keyword>
<evidence type="ECO:0000256" key="2">
    <source>
        <dbReference type="ARBA" id="ARBA00022448"/>
    </source>
</evidence>
<evidence type="ECO:0000256" key="5">
    <source>
        <dbReference type="ARBA" id="ARBA00023136"/>
    </source>
</evidence>
<evidence type="ECO:0000256" key="4">
    <source>
        <dbReference type="ARBA" id="ARBA00022989"/>
    </source>
</evidence>
<dbReference type="STRING" id="51670.SAMN04488557_1132"/>
<evidence type="ECO:0000256" key="3">
    <source>
        <dbReference type="ARBA" id="ARBA00022692"/>
    </source>
</evidence>
<reference evidence="9" key="1">
    <citation type="submission" date="2016-10" db="EMBL/GenBank/DDBJ databases">
        <authorList>
            <person name="Varghese N."/>
            <person name="Submissions S."/>
        </authorList>
    </citation>
    <scope>NUCLEOTIDE SEQUENCE [LARGE SCALE GENOMIC DNA]</scope>
    <source>
        <strain evidence="9">DSM 1565</strain>
    </source>
</reference>
<dbReference type="OrthoDB" id="9806522at2"/>
<dbReference type="RefSeq" id="WP_092865288.1">
    <property type="nucleotide sequence ID" value="NZ_FPCH01000001.1"/>
</dbReference>
<dbReference type="PANTHER" id="PTHR13414">
    <property type="entry name" value="HUEL-CATION TRANSPORTER"/>
    <property type="match status" value="1"/>
</dbReference>
<dbReference type="InterPro" id="IPR058533">
    <property type="entry name" value="Cation_efflux_TM"/>
</dbReference>
<gene>
    <name evidence="8" type="ORF">SAMN04488557_1132</name>
</gene>
<dbReference type="AlphaFoldDB" id="A0A1I7N2V3"/>
<organism evidence="8 9">
    <name type="scientific">Hyphomicrobium facile</name>
    <dbReference type="NCBI Taxonomy" id="51670"/>
    <lineage>
        <taxon>Bacteria</taxon>
        <taxon>Pseudomonadati</taxon>
        <taxon>Pseudomonadota</taxon>
        <taxon>Alphaproteobacteria</taxon>
        <taxon>Hyphomicrobiales</taxon>
        <taxon>Hyphomicrobiaceae</taxon>
        <taxon>Hyphomicrobium</taxon>
    </lineage>
</organism>
<dbReference type="PANTHER" id="PTHR13414:SF9">
    <property type="entry name" value="PROTON-COUPLED ZINC ANTIPORTER SLC30A9, MITOCHONDRIAL"/>
    <property type="match status" value="1"/>
</dbReference>
<accession>A0A1I7N2V3</accession>
<dbReference type="Proteomes" id="UP000199423">
    <property type="component" value="Unassembled WGS sequence"/>
</dbReference>
<feature type="transmembrane region" description="Helical" evidence="6">
    <location>
        <begin position="9"/>
        <end position="30"/>
    </location>
</feature>
<dbReference type="Gene3D" id="1.20.1510.10">
    <property type="entry name" value="Cation efflux protein transmembrane domain"/>
    <property type="match status" value="1"/>
</dbReference>